<evidence type="ECO:0000313" key="3">
    <source>
        <dbReference type="Proteomes" id="UP000094070"/>
    </source>
</evidence>
<proteinExistence type="predicted"/>
<dbReference type="EMBL" id="AJYK02000029">
    <property type="protein sequence ID" value="OEF27618.1"/>
    <property type="molecule type" value="Genomic_DNA"/>
</dbReference>
<dbReference type="AlphaFoldDB" id="A0A1E5E4C6"/>
<evidence type="ECO:0000256" key="1">
    <source>
        <dbReference type="SAM" id="MobiDB-lite"/>
    </source>
</evidence>
<evidence type="ECO:0000313" key="2">
    <source>
        <dbReference type="EMBL" id="OEF27618.1"/>
    </source>
</evidence>
<feature type="compositionally biased region" description="Polar residues" evidence="1">
    <location>
        <begin position="17"/>
        <end position="27"/>
    </location>
</feature>
<reference evidence="2 3" key="1">
    <citation type="journal article" date="2012" name="Science">
        <title>Ecological populations of bacteria act as socially cohesive units of antibiotic production and resistance.</title>
        <authorList>
            <person name="Cordero O.X."/>
            <person name="Wildschutte H."/>
            <person name="Kirkup B."/>
            <person name="Proehl S."/>
            <person name="Ngo L."/>
            <person name="Hussain F."/>
            <person name="Le Roux F."/>
            <person name="Mincer T."/>
            <person name="Polz M.F."/>
        </authorList>
    </citation>
    <scope>NUCLEOTIDE SEQUENCE [LARGE SCALE GENOMIC DNA]</scope>
    <source>
        <strain evidence="2 3">1S-45</strain>
    </source>
</reference>
<protein>
    <submittedName>
        <fullName evidence="2">DUF2986 domain-containing protein</fullName>
    </submittedName>
</protein>
<dbReference type="Proteomes" id="UP000094070">
    <property type="component" value="Unassembled WGS sequence"/>
</dbReference>
<name>A0A1E5E4C6_9VIBR</name>
<sequence>MNRKKKINSILKKRLKQQNAKLHSSNKPKYISKAERARMEEEQAQQALEAPKTDESAAQE</sequence>
<dbReference type="eggNOG" id="ENOG50339IW">
    <property type="taxonomic scope" value="Bacteria"/>
</dbReference>
<keyword evidence="3" id="KW-1185">Reference proteome</keyword>
<feature type="compositionally biased region" description="Basic and acidic residues" evidence="1">
    <location>
        <begin position="51"/>
        <end position="60"/>
    </location>
</feature>
<dbReference type="Pfam" id="PF11661">
    <property type="entry name" value="DUF2986"/>
    <property type="match status" value="1"/>
</dbReference>
<comment type="caution">
    <text evidence="2">The sequence shown here is derived from an EMBL/GenBank/DDBJ whole genome shotgun (WGS) entry which is preliminary data.</text>
</comment>
<dbReference type="InterPro" id="IPR021677">
    <property type="entry name" value="DUF2986"/>
</dbReference>
<feature type="region of interest" description="Disordered" evidence="1">
    <location>
        <begin position="14"/>
        <end position="60"/>
    </location>
</feature>
<dbReference type="STRING" id="1188252.A1QC_06185"/>
<organism evidence="2 3">
    <name type="scientific">Vibrio rumoiensis 1S-45</name>
    <dbReference type="NCBI Taxonomy" id="1188252"/>
    <lineage>
        <taxon>Bacteria</taxon>
        <taxon>Pseudomonadati</taxon>
        <taxon>Pseudomonadota</taxon>
        <taxon>Gammaproteobacteria</taxon>
        <taxon>Vibrionales</taxon>
        <taxon>Vibrionaceae</taxon>
        <taxon>Vibrio</taxon>
    </lineage>
</organism>
<dbReference type="OrthoDB" id="6107736at2"/>
<accession>A0A1E5E4C6</accession>
<gene>
    <name evidence="2" type="ORF">A1QC_06185</name>
</gene>
<dbReference type="RefSeq" id="WP_017023668.1">
    <property type="nucleotide sequence ID" value="NZ_AJYK02000029.1"/>
</dbReference>
<feature type="compositionally biased region" description="Basic and acidic residues" evidence="1">
    <location>
        <begin position="32"/>
        <end position="41"/>
    </location>
</feature>